<accession>A0ACD5TXN1</accession>
<proteinExistence type="predicted"/>
<evidence type="ECO:0000313" key="2">
    <source>
        <dbReference type="Proteomes" id="UP001732700"/>
    </source>
</evidence>
<dbReference type="Proteomes" id="UP001732700">
    <property type="component" value="Chromosome 1D"/>
</dbReference>
<sequence>MFGWGKSSSTPGPAVAGGEVAVHKVDKIDYVNLVHAKPPVHGGGGGAMGSASWKTQPWTGAKKPESSGGDDINSKAGRFIEDTKNRWRLGLKSFRATGGR</sequence>
<dbReference type="EnsemblPlants" id="AVESA.00010b.r2.1DG0142880.1">
    <property type="protein sequence ID" value="AVESA.00010b.r2.1DG0142880.1.CDS.1"/>
    <property type="gene ID" value="AVESA.00010b.r2.1DG0142880"/>
</dbReference>
<evidence type="ECO:0000313" key="1">
    <source>
        <dbReference type="EnsemblPlants" id="AVESA.00010b.r2.1DG0142880.1.CDS.1"/>
    </source>
</evidence>
<protein>
    <submittedName>
        <fullName evidence="1">Uncharacterized protein</fullName>
    </submittedName>
</protein>
<reference evidence="1" key="2">
    <citation type="submission" date="2025-09" db="UniProtKB">
        <authorList>
            <consortium name="EnsemblPlants"/>
        </authorList>
    </citation>
    <scope>IDENTIFICATION</scope>
</reference>
<reference evidence="1" key="1">
    <citation type="submission" date="2021-05" db="EMBL/GenBank/DDBJ databases">
        <authorList>
            <person name="Scholz U."/>
            <person name="Mascher M."/>
            <person name="Fiebig A."/>
        </authorList>
    </citation>
    <scope>NUCLEOTIDE SEQUENCE [LARGE SCALE GENOMIC DNA]</scope>
</reference>
<keyword evidence="2" id="KW-1185">Reference proteome</keyword>
<organism evidence="1 2">
    <name type="scientific">Avena sativa</name>
    <name type="common">Oat</name>
    <dbReference type="NCBI Taxonomy" id="4498"/>
    <lineage>
        <taxon>Eukaryota</taxon>
        <taxon>Viridiplantae</taxon>
        <taxon>Streptophyta</taxon>
        <taxon>Embryophyta</taxon>
        <taxon>Tracheophyta</taxon>
        <taxon>Spermatophyta</taxon>
        <taxon>Magnoliopsida</taxon>
        <taxon>Liliopsida</taxon>
        <taxon>Poales</taxon>
        <taxon>Poaceae</taxon>
        <taxon>BOP clade</taxon>
        <taxon>Pooideae</taxon>
        <taxon>Poodae</taxon>
        <taxon>Poeae</taxon>
        <taxon>Poeae Chloroplast Group 1 (Aveneae type)</taxon>
        <taxon>Aveninae</taxon>
        <taxon>Avena</taxon>
    </lineage>
</organism>
<name>A0ACD5TXN1_AVESA</name>